<dbReference type="PANTHER" id="PTHR33823:SF4">
    <property type="entry name" value="GENERAL STRESS PROTEIN 16O"/>
    <property type="match status" value="1"/>
</dbReference>
<dbReference type="PROSITE" id="PS51128">
    <property type="entry name" value="ZF_DKSA_2"/>
    <property type="match status" value="1"/>
</dbReference>
<evidence type="ECO:0000313" key="7">
    <source>
        <dbReference type="Proteomes" id="UP000823633"/>
    </source>
</evidence>
<protein>
    <submittedName>
        <fullName evidence="6">TraR/DksA family transcriptional regulator</fullName>
    </submittedName>
</protein>
<evidence type="ECO:0000256" key="2">
    <source>
        <dbReference type="ARBA" id="ARBA00022771"/>
    </source>
</evidence>
<dbReference type="InterPro" id="IPR037187">
    <property type="entry name" value="DnaK_N"/>
</dbReference>
<proteinExistence type="predicted"/>
<reference evidence="6" key="2">
    <citation type="journal article" date="2021" name="PeerJ">
        <title>Extensive microbial diversity within the chicken gut microbiome revealed by metagenomics and culture.</title>
        <authorList>
            <person name="Gilroy R."/>
            <person name="Ravi A."/>
            <person name="Getino M."/>
            <person name="Pursley I."/>
            <person name="Horton D.L."/>
            <person name="Alikhan N.F."/>
            <person name="Baker D."/>
            <person name="Gharbi K."/>
            <person name="Hall N."/>
            <person name="Watson M."/>
            <person name="Adriaenssens E.M."/>
            <person name="Foster-Nyarko E."/>
            <person name="Jarju S."/>
            <person name="Secka A."/>
            <person name="Antonio M."/>
            <person name="Oren A."/>
            <person name="Chaudhuri R.R."/>
            <person name="La Ragione R."/>
            <person name="Hildebrand F."/>
            <person name="Pallen M.J."/>
        </authorList>
    </citation>
    <scope>NUCLEOTIDE SEQUENCE</scope>
    <source>
        <strain evidence="6">11167</strain>
    </source>
</reference>
<accession>A0A9D9E7S2</accession>
<evidence type="ECO:0000256" key="3">
    <source>
        <dbReference type="ARBA" id="ARBA00022833"/>
    </source>
</evidence>
<keyword evidence="1" id="KW-0479">Metal-binding</keyword>
<dbReference type="PANTHER" id="PTHR33823">
    <property type="entry name" value="RNA POLYMERASE-BINDING TRANSCRIPTION FACTOR DKSA-RELATED"/>
    <property type="match status" value="1"/>
</dbReference>
<keyword evidence="2" id="KW-0863">Zinc-finger</keyword>
<dbReference type="Proteomes" id="UP000823633">
    <property type="component" value="Unassembled WGS sequence"/>
</dbReference>
<evidence type="ECO:0000259" key="5">
    <source>
        <dbReference type="Pfam" id="PF01258"/>
    </source>
</evidence>
<feature type="zinc finger region" description="dksA C4-type" evidence="4">
    <location>
        <begin position="84"/>
        <end position="108"/>
    </location>
</feature>
<sequence length="118" mass="13225">MDSAFIEEMKELLYKERKEILDRMNTENSSFKTEGATGRGDSVDLASDEGAFKKMEALNAMDAKRLTAVENALKRISENKYGICLKCGKAIPEDRLRAMPSAVLCIDCKSAEEKRRKA</sequence>
<dbReference type="GO" id="GO:0008270">
    <property type="term" value="F:zinc ion binding"/>
    <property type="evidence" value="ECO:0007669"/>
    <property type="project" value="UniProtKB-KW"/>
</dbReference>
<feature type="domain" description="Zinc finger DksA/TraR C4-type" evidence="5">
    <location>
        <begin position="80"/>
        <end position="114"/>
    </location>
</feature>
<dbReference type="EMBL" id="JADIMU010000027">
    <property type="protein sequence ID" value="MBO8442977.1"/>
    <property type="molecule type" value="Genomic_DNA"/>
</dbReference>
<organism evidence="6 7">
    <name type="scientific">Candidatus Aphodenecus pullistercoris</name>
    <dbReference type="NCBI Taxonomy" id="2840669"/>
    <lineage>
        <taxon>Bacteria</taxon>
        <taxon>Pseudomonadati</taxon>
        <taxon>Spirochaetota</taxon>
        <taxon>Spirochaetia</taxon>
        <taxon>Spirochaetales</taxon>
        <taxon>Candidatus Aphodenecus</taxon>
    </lineage>
</organism>
<reference evidence="6" key="1">
    <citation type="submission" date="2020-10" db="EMBL/GenBank/DDBJ databases">
        <authorList>
            <person name="Gilroy R."/>
        </authorList>
    </citation>
    <scope>NUCLEOTIDE SEQUENCE</scope>
    <source>
        <strain evidence="6">11167</strain>
    </source>
</reference>
<dbReference type="Pfam" id="PF01258">
    <property type="entry name" value="zf-dskA_traR"/>
    <property type="match status" value="1"/>
</dbReference>
<dbReference type="Gene3D" id="1.20.120.910">
    <property type="entry name" value="DksA, coiled-coil domain"/>
    <property type="match status" value="1"/>
</dbReference>
<evidence type="ECO:0000256" key="1">
    <source>
        <dbReference type="ARBA" id="ARBA00022723"/>
    </source>
</evidence>
<gene>
    <name evidence="6" type="ORF">IAC42_04385</name>
</gene>
<dbReference type="SUPFAM" id="SSF57716">
    <property type="entry name" value="Glucocorticoid receptor-like (DNA-binding domain)"/>
    <property type="match status" value="1"/>
</dbReference>
<dbReference type="SUPFAM" id="SSF109635">
    <property type="entry name" value="DnaK suppressor protein DksA, alpha-hairpin domain"/>
    <property type="match status" value="1"/>
</dbReference>
<dbReference type="AlphaFoldDB" id="A0A9D9E7S2"/>
<evidence type="ECO:0000256" key="4">
    <source>
        <dbReference type="PROSITE-ProRule" id="PRU00510"/>
    </source>
</evidence>
<keyword evidence="3" id="KW-0862">Zinc</keyword>
<comment type="caution">
    <text evidence="6">The sequence shown here is derived from an EMBL/GenBank/DDBJ whole genome shotgun (WGS) entry which is preliminary data.</text>
</comment>
<evidence type="ECO:0000313" key="6">
    <source>
        <dbReference type="EMBL" id="MBO8442977.1"/>
    </source>
</evidence>
<dbReference type="InterPro" id="IPR000962">
    <property type="entry name" value="Znf_DskA_TraR"/>
</dbReference>
<name>A0A9D9E7S2_9SPIR</name>